<dbReference type="InterPro" id="IPR004027">
    <property type="entry name" value="SEC_C_motif"/>
</dbReference>
<gene>
    <name evidence="1" type="ORF">LCGC14_2282250</name>
</gene>
<evidence type="ECO:0000313" key="1">
    <source>
        <dbReference type="EMBL" id="KKL52759.1"/>
    </source>
</evidence>
<proteinExistence type="predicted"/>
<organism evidence="1">
    <name type="scientific">marine sediment metagenome</name>
    <dbReference type="NCBI Taxonomy" id="412755"/>
    <lineage>
        <taxon>unclassified sequences</taxon>
        <taxon>metagenomes</taxon>
        <taxon>ecological metagenomes</taxon>
    </lineage>
</organism>
<reference evidence="1" key="1">
    <citation type="journal article" date="2015" name="Nature">
        <title>Complex archaea that bridge the gap between prokaryotes and eukaryotes.</title>
        <authorList>
            <person name="Spang A."/>
            <person name="Saw J.H."/>
            <person name="Jorgensen S.L."/>
            <person name="Zaremba-Niedzwiedzka K."/>
            <person name="Martijn J."/>
            <person name="Lind A.E."/>
            <person name="van Eijk R."/>
            <person name="Schleper C."/>
            <person name="Guy L."/>
            <person name="Ettema T.J."/>
        </authorList>
    </citation>
    <scope>NUCLEOTIDE SEQUENCE</scope>
</reference>
<dbReference type="Gene3D" id="3.10.450.50">
    <property type="match status" value="1"/>
</dbReference>
<dbReference type="Pfam" id="PF02810">
    <property type="entry name" value="SEC-C"/>
    <property type="match status" value="1"/>
</dbReference>
<accession>A0A0F9CUD5</accession>
<comment type="caution">
    <text evidence="1">The sequence shown here is derived from an EMBL/GenBank/DDBJ whole genome shotgun (WGS) entry which is preliminary data.</text>
</comment>
<sequence>MTETKEYTRKDKIKRANHQFKNLVTKINYNGRLISLGSKFGRNNMCRCLSGKKFKHCCIANHEHNQRKQMQLQIAVRKLLDRVSRYGFRVARIGGIRT</sequence>
<dbReference type="EMBL" id="LAZR01031780">
    <property type="protein sequence ID" value="KKL52759.1"/>
    <property type="molecule type" value="Genomic_DNA"/>
</dbReference>
<name>A0A0F9CUD5_9ZZZZ</name>
<protein>
    <submittedName>
        <fullName evidence="1">Uncharacterized protein</fullName>
    </submittedName>
</protein>
<dbReference type="SUPFAM" id="SSF103642">
    <property type="entry name" value="Sec-C motif"/>
    <property type="match status" value="1"/>
</dbReference>
<dbReference type="AlphaFoldDB" id="A0A0F9CUD5"/>